<organism evidence="1">
    <name type="scientific">Arundo donax</name>
    <name type="common">Giant reed</name>
    <name type="synonym">Donax arundinaceus</name>
    <dbReference type="NCBI Taxonomy" id="35708"/>
    <lineage>
        <taxon>Eukaryota</taxon>
        <taxon>Viridiplantae</taxon>
        <taxon>Streptophyta</taxon>
        <taxon>Embryophyta</taxon>
        <taxon>Tracheophyta</taxon>
        <taxon>Spermatophyta</taxon>
        <taxon>Magnoliopsida</taxon>
        <taxon>Liliopsida</taxon>
        <taxon>Poales</taxon>
        <taxon>Poaceae</taxon>
        <taxon>PACMAD clade</taxon>
        <taxon>Arundinoideae</taxon>
        <taxon>Arundineae</taxon>
        <taxon>Arundo</taxon>
    </lineage>
</organism>
<accession>A0A0A9BMH8</accession>
<protein>
    <submittedName>
        <fullName evidence="1">SMP1</fullName>
    </submittedName>
</protein>
<reference evidence="1" key="2">
    <citation type="journal article" date="2015" name="Data Brief">
        <title>Shoot transcriptome of the giant reed, Arundo donax.</title>
        <authorList>
            <person name="Barrero R.A."/>
            <person name="Guerrero F.D."/>
            <person name="Moolhuijzen P."/>
            <person name="Goolsby J.A."/>
            <person name="Tidwell J."/>
            <person name="Bellgard S.E."/>
            <person name="Bellgard M.I."/>
        </authorList>
    </citation>
    <scope>NUCLEOTIDE SEQUENCE</scope>
    <source>
        <tissue evidence="1">Shoot tissue taken approximately 20 cm above the soil surface</tissue>
    </source>
</reference>
<dbReference type="EMBL" id="GBRH01234512">
    <property type="protein sequence ID" value="JAD63383.1"/>
    <property type="molecule type" value="Transcribed_RNA"/>
</dbReference>
<name>A0A0A9BMH8_ARUDO</name>
<proteinExistence type="predicted"/>
<sequence length="33" mass="3768">MMGNVIVGMVMIHKPTPMLLRNTKLEKRQGKNT</sequence>
<evidence type="ECO:0000313" key="1">
    <source>
        <dbReference type="EMBL" id="JAD63383.1"/>
    </source>
</evidence>
<dbReference type="AlphaFoldDB" id="A0A0A9BMH8"/>
<reference evidence="1" key="1">
    <citation type="submission" date="2014-09" db="EMBL/GenBank/DDBJ databases">
        <authorList>
            <person name="Magalhaes I.L.F."/>
            <person name="Oliveira U."/>
            <person name="Santos F.R."/>
            <person name="Vidigal T.H.D.A."/>
            <person name="Brescovit A.D."/>
            <person name="Santos A.J."/>
        </authorList>
    </citation>
    <scope>NUCLEOTIDE SEQUENCE</scope>
    <source>
        <tissue evidence="1">Shoot tissue taken approximately 20 cm above the soil surface</tissue>
    </source>
</reference>